<protein>
    <submittedName>
        <fullName evidence="2">Uncharacterized protein</fullName>
    </submittedName>
</protein>
<reference evidence="2 3" key="1">
    <citation type="journal article" date="2016" name="Nat. Commun.">
        <title>Thousands of microbial genomes shed light on interconnected biogeochemical processes in an aquifer system.</title>
        <authorList>
            <person name="Anantharaman K."/>
            <person name="Brown C.T."/>
            <person name="Hug L.A."/>
            <person name="Sharon I."/>
            <person name="Castelle C.J."/>
            <person name="Probst A.J."/>
            <person name="Thomas B.C."/>
            <person name="Singh A."/>
            <person name="Wilkins M.J."/>
            <person name="Karaoz U."/>
            <person name="Brodie E.L."/>
            <person name="Williams K.H."/>
            <person name="Hubbard S.S."/>
            <person name="Banfield J.F."/>
        </authorList>
    </citation>
    <scope>NUCLEOTIDE SEQUENCE [LARGE SCALE GENOMIC DNA]</scope>
</reference>
<organism evidence="2 3">
    <name type="scientific">Candidatus Yanofskybacteria bacterium RIFCSPHIGHO2_01_FULL_45_42</name>
    <dbReference type="NCBI Taxonomy" id="1802671"/>
    <lineage>
        <taxon>Bacteria</taxon>
        <taxon>Candidatus Yanofskyibacteriota</taxon>
    </lineage>
</organism>
<dbReference type="EMBL" id="MGJL01000017">
    <property type="protein sequence ID" value="OGN07861.1"/>
    <property type="molecule type" value="Genomic_DNA"/>
</dbReference>
<keyword evidence="1" id="KW-0812">Transmembrane</keyword>
<evidence type="ECO:0000256" key="1">
    <source>
        <dbReference type="SAM" id="Phobius"/>
    </source>
</evidence>
<feature type="transmembrane region" description="Helical" evidence="1">
    <location>
        <begin position="7"/>
        <end position="28"/>
    </location>
</feature>
<accession>A0A1F8F3Z1</accession>
<sequence length="355" mass="38562">MRSQRGIVHLVPIIVIAAVVAGGVGYAYRNKLPFIPEFLRSKAAGSPPETLVQKLGPYNCIEQTSNKLCKISFPMIGGNDYQISKVTYTFNYRGHQIGTGLGGTHFGDLFIESIRRLFELLNPADRAVSLSMCISAIPNQASGKCLSPPFFYKKSSDFITKKSTGILEIDDTDKTPYRYLNLAVFAQHAITSTYVTMEARSLRPTFTKLTVCSGGICDITEVGKNQIINVAWTIGNAKKVKISSSGPVTKLNFANATKLPDGNATFKATKKGKAVFTVEATGFNGKVVKKVVKVNILDTVPPVSNTLCGYTRSNVTRCFKGTDNLPDTDCAVLTRPACDTYGCNAYPKAVCDYTL</sequence>
<gene>
    <name evidence="2" type="ORF">A2750_00205</name>
</gene>
<dbReference type="Proteomes" id="UP000178023">
    <property type="component" value="Unassembled WGS sequence"/>
</dbReference>
<name>A0A1F8F3Z1_9BACT</name>
<dbReference type="AlphaFoldDB" id="A0A1F8F3Z1"/>
<proteinExistence type="predicted"/>
<keyword evidence="1" id="KW-1133">Transmembrane helix</keyword>
<evidence type="ECO:0000313" key="3">
    <source>
        <dbReference type="Proteomes" id="UP000178023"/>
    </source>
</evidence>
<comment type="caution">
    <text evidence="2">The sequence shown here is derived from an EMBL/GenBank/DDBJ whole genome shotgun (WGS) entry which is preliminary data.</text>
</comment>
<evidence type="ECO:0000313" key="2">
    <source>
        <dbReference type="EMBL" id="OGN07861.1"/>
    </source>
</evidence>
<keyword evidence="1" id="KW-0472">Membrane</keyword>